<gene>
    <name evidence="1" type="ORF">LSAA_3744</name>
</gene>
<evidence type="ECO:0000313" key="1">
    <source>
        <dbReference type="EMBL" id="CAF2817412.1"/>
    </source>
</evidence>
<organism evidence="1 2">
    <name type="scientific">Lepeophtheirus salmonis</name>
    <name type="common">Salmon louse</name>
    <name type="synonym">Caligus salmonis</name>
    <dbReference type="NCBI Taxonomy" id="72036"/>
    <lineage>
        <taxon>Eukaryota</taxon>
        <taxon>Metazoa</taxon>
        <taxon>Ecdysozoa</taxon>
        <taxon>Arthropoda</taxon>
        <taxon>Crustacea</taxon>
        <taxon>Multicrustacea</taxon>
        <taxon>Hexanauplia</taxon>
        <taxon>Copepoda</taxon>
        <taxon>Siphonostomatoida</taxon>
        <taxon>Caligidae</taxon>
        <taxon>Lepeophtheirus</taxon>
    </lineage>
</organism>
<sequence length="153" mass="17663">MEHQRGSYLNELPPQIDTTIENDAMVLNSSNESDSEDPSNPKLAAELARALSSSASVLAQVNFGKKSLISKLELHHWIDRDPLSICNRRELYEYRSFPLFEYHHGTQSRSFKKRQAKQFFNDDEDYSGDLDYLLVDDEEITDLRSTITNIIQH</sequence>
<dbReference type="AlphaFoldDB" id="A0A7R8CGN9"/>
<evidence type="ECO:0000313" key="2">
    <source>
        <dbReference type="Proteomes" id="UP000675881"/>
    </source>
</evidence>
<dbReference type="EMBL" id="HG994591">
    <property type="protein sequence ID" value="CAF2817412.1"/>
    <property type="molecule type" value="Genomic_DNA"/>
</dbReference>
<dbReference type="Proteomes" id="UP000675881">
    <property type="component" value="Chromosome 12"/>
</dbReference>
<accession>A0A7R8CGN9</accession>
<keyword evidence="2" id="KW-1185">Reference proteome</keyword>
<protein>
    <submittedName>
        <fullName evidence="1">(salmon louse) hypothetical protein</fullName>
    </submittedName>
</protein>
<proteinExistence type="predicted"/>
<dbReference type="OrthoDB" id="6367927at2759"/>
<reference evidence="1" key="1">
    <citation type="submission" date="2021-02" db="EMBL/GenBank/DDBJ databases">
        <authorList>
            <person name="Bekaert M."/>
        </authorList>
    </citation>
    <scope>NUCLEOTIDE SEQUENCE</scope>
    <source>
        <strain evidence="1">IoA-00</strain>
    </source>
</reference>
<name>A0A7R8CGN9_LEPSM</name>